<gene>
    <name evidence="3" type="ORF">Gilli_1963</name>
</gene>
<evidence type="ECO:0000259" key="2">
    <source>
        <dbReference type="Pfam" id="PF18962"/>
    </source>
</evidence>
<dbReference type="HOGENOM" id="CLU_893600_0_0_10"/>
<dbReference type="Proteomes" id="UP000003844">
    <property type="component" value="Unassembled WGS sequence"/>
</dbReference>
<proteinExistence type="predicted"/>
<dbReference type="EMBL" id="JH594606">
    <property type="protein sequence ID" value="EHQ02601.1"/>
    <property type="molecule type" value="Genomic_DNA"/>
</dbReference>
<feature type="domain" description="Secretion system C-terminal sorting" evidence="2">
    <location>
        <begin position="231"/>
        <end position="307"/>
    </location>
</feature>
<keyword evidence="1" id="KW-0732">Signal</keyword>
<dbReference type="Pfam" id="PF17957">
    <property type="entry name" value="Big_7"/>
    <property type="match status" value="2"/>
</dbReference>
<dbReference type="RefSeq" id="WP_006988911.1">
    <property type="nucleotide sequence ID" value="NZ_JH594606.1"/>
</dbReference>
<protein>
    <recommendedName>
        <fullName evidence="2">Secretion system C-terminal sorting domain-containing protein</fullName>
    </recommendedName>
</protein>
<accession>H2BT43</accession>
<evidence type="ECO:0000313" key="3">
    <source>
        <dbReference type="EMBL" id="EHQ02601.1"/>
    </source>
</evidence>
<dbReference type="STRING" id="865937.Gilli_1963"/>
<dbReference type="OrthoDB" id="756225at2"/>
<dbReference type="eggNOG" id="COG5295">
    <property type="taxonomic scope" value="Bacteria"/>
</dbReference>
<evidence type="ECO:0000313" key="4">
    <source>
        <dbReference type="Proteomes" id="UP000003844"/>
    </source>
</evidence>
<reference evidence="4" key="1">
    <citation type="journal article" date="2012" name="Stand. Genomic Sci.">
        <title>Genome sequence of the Antarctic rhodopsins-containing flavobacterium Gillisia limnaea type strain (R-8282(T)).</title>
        <authorList>
            <person name="Riedel T."/>
            <person name="Held B."/>
            <person name="Nolan M."/>
            <person name="Lucas S."/>
            <person name="Lapidus A."/>
            <person name="Tice H."/>
            <person name="Del Rio T.G."/>
            <person name="Cheng J.F."/>
            <person name="Han C."/>
            <person name="Tapia R."/>
            <person name="Goodwin L.A."/>
            <person name="Pitluck S."/>
            <person name="Liolios K."/>
            <person name="Mavromatis K."/>
            <person name="Pagani I."/>
            <person name="Ivanova N."/>
            <person name="Mikhailova N."/>
            <person name="Pati A."/>
            <person name="Chen A."/>
            <person name="Palaniappan K."/>
            <person name="Land M."/>
            <person name="Rohde M."/>
            <person name="Tindall B.J."/>
            <person name="Detter J.C."/>
            <person name="Goker M."/>
            <person name="Bristow J."/>
            <person name="Eisen J.A."/>
            <person name="Markowitz V."/>
            <person name="Hugenholtz P."/>
            <person name="Kyrpides N.C."/>
            <person name="Klenk H.P."/>
            <person name="Woyke T."/>
        </authorList>
    </citation>
    <scope>NUCLEOTIDE SEQUENCE [LARGE SCALE GENOMIC DNA]</scope>
    <source>
        <strain evidence="4">DSM 15749 / LMG 21470 / R-8282</strain>
    </source>
</reference>
<dbReference type="NCBIfam" id="TIGR04183">
    <property type="entry name" value="Por_Secre_tail"/>
    <property type="match status" value="1"/>
</dbReference>
<dbReference type="AlphaFoldDB" id="H2BT43"/>
<dbReference type="Gene3D" id="2.60.40.10">
    <property type="entry name" value="Immunoglobulins"/>
    <property type="match status" value="2"/>
</dbReference>
<evidence type="ECO:0000256" key="1">
    <source>
        <dbReference type="ARBA" id="ARBA00022729"/>
    </source>
</evidence>
<sequence>MYYRQKTTDDKLAETTSETITIVVGDPVNVAPAVAITAPLNNASFTSPASINITSTASDSDGTVFKVEFFNGTIKLGEDLDGSDGWSFAWNNVATGNYVLSAKATDDKLAETTSETINIVVGDPVNIAPAVAITAPENNASFTSPATINITATASDSDGTVSKVEFYQGTTKLGEDIDGSDGWSFAWNNVATGNYILSVTAIDNLGAVSTSESVNVIISNQEPVFEESFVMYPNPSSDTSTIQFVLQENSRYTLSLYNLQGAFIYLLKQGEAEAGVQYTQEFDGSLLANGLYLLLLESQKEVQTFRLLINR</sequence>
<keyword evidence="4" id="KW-1185">Reference proteome</keyword>
<organism evidence="3 4">
    <name type="scientific">Gillisia limnaea (strain DSM 15749 / LMG 21470 / R-8282)</name>
    <dbReference type="NCBI Taxonomy" id="865937"/>
    <lineage>
        <taxon>Bacteria</taxon>
        <taxon>Pseudomonadati</taxon>
        <taxon>Bacteroidota</taxon>
        <taxon>Flavobacteriia</taxon>
        <taxon>Flavobacteriales</taxon>
        <taxon>Flavobacteriaceae</taxon>
        <taxon>Gillisia</taxon>
    </lineage>
</organism>
<name>H2BT43_GILLR</name>
<dbReference type="InterPro" id="IPR026444">
    <property type="entry name" value="Secre_tail"/>
</dbReference>
<dbReference type="Pfam" id="PF18962">
    <property type="entry name" value="Por_Secre_tail"/>
    <property type="match status" value="1"/>
</dbReference>
<dbReference type="InterPro" id="IPR013783">
    <property type="entry name" value="Ig-like_fold"/>
</dbReference>